<proteinExistence type="inferred from homology"/>
<evidence type="ECO:0000256" key="1">
    <source>
        <dbReference type="ARBA" id="ARBA00009670"/>
    </source>
</evidence>
<evidence type="ECO:0000313" key="6">
    <source>
        <dbReference type="EMBL" id="WBA09777.1"/>
    </source>
</evidence>
<dbReference type="PANTHER" id="PTHR43851">
    <property type="match status" value="1"/>
</dbReference>
<dbReference type="GO" id="GO:0005524">
    <property type="term" value="F:ATP binding"/>
    <property type="evidence" value="ECO:0007669"/>
    <property type="project" value="UniProtKB-KW"/>
</dbReference>
<accession>A0AA47KNA7</accession>
<comment type="similarity">
    <text evidence="1">Belongs to the protein kinase superfamily. ADCK protein kinase family.</text>
</comment>
<dbReference type="SUPFAM" id="SSF56112">
    <property type="entry name" value="Protein kinase-like (PK-like)"/>
    <property type="match status" value="1"/>
</dbReference>
<dbReference type="Pfam" id="PF03109">
    <property type="entry name" value="ABC1"/>
    <property type="match status" value="1"/>
</dbReference>
<reference evidence="6" key="1">
    <citation type="submission" date="2022-09" db="EMBL/GenBank/DDBJ databases">
        <authorList>
            <person name="Li Z.-J."/>
        </authorList>
    </citation>
    <scope>NUCLEOTIDE SEQUENCE</scope>
    <source>
        <strain evidence="6">TGB11</strain>
    </source>
</reference>
<evidence type="ECO:0000259" key="5">
    <source>
        <dbReference type="Pfam" id="PF03109"/>
    </source>
</evidence>
<dbReference type="GO" id="GO:0016301">
    <property type="term" value="F:kinase activity"/>
    <property type="evidence" value="ECO:0007669"/>
    <property type="project" value="UniProtKB-KW"/>
</dbReference>
<evidence type="ECO:0000256" key="2">
    <source>
        <dbReference type="ARBA" id="ARBA00022679"/>
    </source>
</evidence>
<evidence type="ECO:0000256" key="4">
    <source>
        <dbReference type="ARBA" id="ARBA00022840"/>
    </source>
</evidence>
<dbReference type="CDD" id="cd13970">
    <property type="entry name" value="ABC1_ADCK3"/>
    <property type="match status" value="1"/>
</dbReference>
<evidence type="ECO:0000256" key="3">
    <source>
        <dbReference type="ARBA" id="ARBA00022741"/>
    </source>
</evidence>
<dbReference type="InterPro" id="IPR011009">
    <property type="entry name" value="Kinase-like_dom_sf"/>
</dbReference>
<organism evidence="6 7">
    <name type="scientific">Salinivibrio kushneri</name>
    <dbReference type="NCBI Taxonomy" id="1908198"/>
    <lineage>
        <taxon>Bacteria</taxon>
        <taxon>Pseudomonadati</taxon>
        <taxon>Pseudomonadota</taxon>
        <taxon>Gammaproteobacteria</taxon>
        <taxon>Vibrionales</taxon>
        <taxon>Vibrionaceae</taxon>
        <taxon>Salinivibrio</taxon>
    </lineage>
</organism>
<keyword evidence="3" id="KW-0547">Nucleotide-binding</keyword>
<protein>
    <submittedName>
        <fullName evidence="6">AarF/ABC1/UbiB kinase family protein</fullName>
    </submittedName>
</protein>
<dbReference type="Proteomes" id="UP001164748">
    <property type="component" value="Chromosome"/>
</dbReference>
<sequence length="446" mass="49456">MAMKNRKVPHGKFSRFGALASLAGRVASNVAWEGTKQFAQGNRPSRKDLVMSPANIAHVADKLADLRGAAMKVGQLLSMDAGDLIPPELSELLARLRNNATPMPPAQLKAVLNEELGDNWQAEFTHFRFSPIASASIGQVHEAYTDAGEKVAIKVQYPRIKDSINSDVDNVITLLRLSGLIPKEANYQALLDEAKQQLHDEADYRKEAQALIRFGAHLKEANGLVVPKVHSPLTSNRILTMSYMAGEPIERLDKASATVRHRVISRLFQLLFEEVFVFGEVQTDPNFANYLYQPDTGRVVLLDFGATRQYATTFTDGYRKLFLAAIEKDNASIEAALRQIGFFADHILPEQKASVLELVNTACEPIATDAPFNFGEADLATRLRNRGMALSMEQGYWHTPPADALFLHRKIAGLYLLAAKLNVSFNVRQLLLPYLTHSHTDNPVEV</sequence>
<dbReference type="EMBL" id="CP114588">
    <property type="protein sequence ID" value="WBA09777.1"/>
    <property type="molecule type" value="Genomic_DNA"/>
</dbReference>
<dbReference type="InterPro" id="IPR051409">
    <property type="entry name" value="Atypical_kinase_ADCK"/>
</dbReference>
<dbReference type="AlphaFoldDB" id="A0AA47KNA7"/>
<dbReference type="PANTHER" id="PTHR43851:SF3">
    <property type="entry name" value="COENZYME Q8"/>
    <property type="match status" value="1"/>
</dbReference>
<keyword evidence="4" id="KW-0067">ATP-binding</keyword>
<evidence type="ECO:0000313" key="7">
    <source>
        <dbReference type="Proteomes" id="UP001164748"/>
    </source>
</evidence>
<gene>
    <name evidence="6" type="ORF">N8M53_06160</name>
</gene>
<keyword evidence="6" id="KW-0418">Kinase</keyword>
<dbReference type="InterPro" id="IPR034646">
    <property type="entry name" value="ADCK3_dom"/>
</dbReference>
<name>A0AA47KNA7_9GAMM</name>
<feature type="domain" description="ABC1 atypical kinase-like" evidence="5">
    <location>
        <begin position="95"/>
        <end position="334"/>
    </location>
</feature>
<keyword evidence="2" id="KW-0808">Transferase</keyword>
<dbReference type="InterPro" id="IPR004147">
    <property type="entry name" value="ABC1_dom"/>
</dbReference>
<dbReference type="RefSeq" id="WP_269579876.1">
    <property type="nucleotide sequence ID" value="NZ_CP114588.1"/>
</dbReference>
<dbReference type="GO" id="GO:0006744">
    <property type="term" value="P:ubiquinone biosynthetic process"/>
    <property type="evidence" value="ECO:0007669"/>
    <property type="project" value="TreeGrafter"/>
</dbReference>